<dbReference type="Pfam" id="PF00027">
    <property type="entry name" value="cNMP_binding"/>
    <property type="match status" value="1"/>
</dbReference>
<dbReference type="Pfam" id="PF10415">
    <property type="entry name" value="FumaraseC_C"/>
    <property type="match status" value="1"/>
</dbReference>
<dbReference type="Proteomes" id="UP000236721">
    <property type="component" value="Unassembled WGS sequence"/>
</dbReference>
<dbReference type="GO" id="GO:0008797">
    <property type="term" value="F:aspartate ammonia-lyase activity"/>
    <property type="evidence" value="ECO:0007669"/>
    <property type="project" value="UniProtKB-UniRule"/>
</dbReference>
<dbReference type="EMBL" id="FNVG01000015">
    <property type="protein sequence ID" value="SEG47200.1"/>
    <property type="molecule type" value="Genomic_DNA"/>
</dbReference>
<name>A0A1H6AG33_9VIBR</name>
<dbReference type="Pfam" id="PF00206">
    <property type="entry name" value="Lyase_1"/>
    <property type="match status" value="1"/>
</dbReference>
<dbReference type="FunFam" id="1.10.40.30:FF:000002">
    <property type="entry name" value="Fumarate hydratase class II"/>
    <property type="match status" value="1"/>
</dbReference>
<dbReference type="InterPro" id="IPR020557">
    <property type="entry name" value="Fumarate_lyase_CS"/>
</dbReference>
<dbReference type="SUPFAM" id="SSF48557">
    <property type="entry name" value="L-aspartase-like"/>
    <property type="match status" value="1"/>
</dbReference>
<dbReference type="PROSITE" id="PS50042">
    <property type="entry name" value="CNMP_BINDING_3"/>
    <property type="match status" value="1"/>
</dbReference>
<dbReference type="FunFam" id="1.20.200.10:FF:000001">
    <property type="entry name" value="Fumarate hydratase, mitochondrial"/>
    <property type="match status" value="1"/>
</dbReference>
<dbReference type="InterPro" id="IPR000362">
    <property type="entry name" value="Fumarate_lyase_fam"/>
</dbReference>
<evidence type="ECO:0000313" key="8">
    <source>
        <dbReference type="Proteomes" id="UP000236721"/>
    </source>
</evidence>
<accession>A0A1H6AG33</accession>
<dbReference type="PRINTS" id="PR00149">
    <property type="entry name" value="FUMRATELYASE"/>
</dbReference>
<evidence type="ECO:0000256" key="5">
    <source>
        <dbReference type="NCBIfam" id="TIGR00839"/>
    </source>
</evidence>
<dbReference type="PROSITE" id="PS00163">
    <property type="entry name" value="FUMARATE_LYASES"/>
    <property type="match status" value="1"/>
</dbReference>
<dbReference type="InterPro" id="IPR018951">
    <property type="entry name" value="Fumarase_C_C"/>
</dbReference>
<dbReference type="PANTHER" id="PTHR42696:SF2">
    <property type="entry name" value="ASPARTATE AMMONIA-LYASE"/>
    <property type="match status" value="1"/>
</dbReference>
<organism evidence="7 8">
    <name type="scientific">Vibrio hangzhouensis</name>
    <dbReference type="NCBI Taxonomy" id="462991"/>
    <lineage>
        <taxon>Bacteria</taxon>
        <taxon>Pseudomonadati</taxon>
        <taxon>Pseudomonadota</taxon>
        <taxon>Gammaproteobacteria</taxon>
        <taxon>Vibrionales</taxon>
        <taxon>Vibrionaceae</taxon>
        <taxon>Vibrio</taxon>
    </lineage>
</organism>
<evidence type="ECO:0000256" key="4">
    <source>
        <dbReference type="ARBA" id="ARBA00023239"/>
    </source>
</evidence>
<dbReference type="InterPro" id="IPR004708">
    <property type="entry name" value="ApsA"/>
</dbReference>
<feature type="domain" description="Cyclic nucleotide-binding" evidence="6">
    <location>
        <begin position="15"/>
        <end position="135"/>
    </location>
</feature>
<proteinExistence type="inferred from homology"/>
<dbReference type="NCBIfam" id="NF008909">
    <property type="entry name" value="PRK12273.1"/>
    <property type="match status" value="1"/>
</dbReference>
<keyword evidence="4 7" id="KW-0456">Lyase</keyword>
<evidence type="ECO:0000256" key="2">
    <source>
        <dbReference type="ARBA" id="ARBA00012992"/>
    </source>
</evidence>
<evidence type="ECO:0000313" key="7">
    <source>
        <dbReference type="EMBL" id="SEG47200.1"/>
    </source>
</evidence>
<comment type="similarity">
    <text evidence="1">Belongs to the class-II fumarase/aspartase family. Aspartase subfamily.</text>
</comment>
<dbReference type="GO" id="GO:0006099">
    <property type="term" value="P:tricarboxylic acid cycle"/>
    <property type="evidence" value="ECO:0007669"/>
    <property type="project" value="InterPro"/>
</dbReference>
<dbReference type="Gene3D" id="1.10.275.10">
    <property type="entry name" value="Fumarase/aspartase (N-terminal domain)"/>
    <property type="match status" value="1"/>
</dbReference>
<dbReference type="InterPro" id="IPR014710">
    <property type="entry name" value="RmlC-like_jellyroll"/>
</dbReference>
<dbReference type="SUPFAM" id="SSF51206">
    <property type="entry name" value="cAMP-binding domain-like"/>
    <property type="match status" value="1"/>
</dbReference>
<protein>
    <recommendedName>
        <fullName evidence="3 5">Aspartate ammonia-lyase</fullName>
        <ecNumber evidence="2 5">4.3.1.1</ecNumber>
    </recommendedName>
</protein>
<dbReference type="SMART" id="SM00100">
    <property type="entry name" value="cNMP"/>
    <property type="match status" value="1"/>
</dbReference>
<evidence type="ECO:0000259" key="6">
    <source>
        <dbReference type="PROSITE" id="PS50042"/>
    </source>
</evidence>
<keyword evidence="8" id="KW-1185">Reference proteome</keyword>
<dbReference type="PANTHER" id="PTHR42696">
    <property type="entry name" value="ASPARTATE AMMONIA-LYASE"/>
    <property type="match status" value="1"/>
</dbReference>
<dbReference type="EC" id="4.3.1.1" evidence="2 5"/>
<reference evidence="8" key="1">
    <citation type="submission" date="2016-10" db="EMBL/GenBank/DDBJ databases">
        <authorList>
            <person name="Varghese N."/>
            <person name="Submissions S."/>
        </authorList>
    </citation>
    <scope>NUCLEOTIDE SEQUENCE [LARGE SCALE GENOMIC DNA]</scope>
    <source>
        <strain evidence="8">CGMCC 1.7062</strain>
    </source>
</reference>
<sequence>MNTQSITECLRHIELFQGLPNHALQLFAECAQMQQLTAGQVLFQRGDCADALFVIAAGSLQLFDDKGSSEQSVTVFSRNEFIGETILIAPVYKQDMSARALMNTTLYRFDKDQLLTLFNSHGELTTKVFATISQIIIRRMEHANSRYENIAQLYRSGGQRIEHDLLGDKVVPDTAYYGIQTLRALENFDISGIKLNSHPSLIRGLAQVKKAAALANFELGNLPDGIAQAICQACDEIYMGMLHNHFIVDMIQGGAGTSTNMNANEVIANRALEILGHQRGEYQYCSPNNHVNCSQSTNDAYPTAIRIALLEANDELLVEIEKLINYIDCKAFEFFDVLKMGRTQLQDAVPMTLGQSFQAFATSLRNEVERLKTCSTPFLTVNLGGTAIGTGLNAESAYREKVIPHLCNITGRNIVLADDLIEATHDTGSLVMYSSALKQLAVKLSKICNDLRLLSSGPRAGFNEINLPAMQPGSSIMPGKVNPVIPEVVNQIAYKVIGNDLTVTMAAEAGQLELNVMEPVMVESLFESIESLKNGMNTLGMRCIKGITANREVCAGNIKNSIGVVTALNPYLGYEVCTSVAKEALEKASSVYDLILAKGLLTKEQLDNALAPENMVGQLG</sequence>
<dbReference type="PRINTS" id="PR00145">
    <property type="entry name" value="ARGSUCLYASE"/>
</dbReference>
<evidence type="ECO:0000256" key="1">
    <source>
        <dbReference type="ARBA" id="ARBA00005596"/>
    </source>
</evidence>
<dbReference type="InterPro" id="IPR000595">
    <property type="entry name" value="cNMP-bd_dom"/>
</dbReference>
<dbReference type="GO" id="GO:0005829">
    <property type="term" value="C:cytosol"/>
    <property type="evidence" value="ECO:0007669"/>
    <property type="project" value="TreeGrafter"/>
</dbReference>
<dbReference type="CDD" id="cd00038">
    <property type="entry name" value="CAP_ED"/>
    <property type="match status" value="1"/>
</dbReference>
<dbReference type="Gene3D" id="1.10.40.30">
    <property type="entry name" value="Fumarase/aspartase (C-terminal domain)"/>
    <property type="match status" value="1"/>
</dbReference>
<dbReference type="InterPro" id="IPR024083">
    <property type="entry name" value="Fumarase/histidase_N"/>
</dbReference>
<dbReference type="Gene3D" id="1.20.200.10">
    <property type="entry name" value="Fumarase/aspartase (Central domain)"/>
    <property type="match status" value="1"/>
</dbReference>
<dbReference type="InterPro" id="IPR051546">
    <property type="entry name" value="Aspartate_Ammonia-Lyase"/>
</dbReference>
<dbReference type="NCBIfam" id="TIGR00839">
    <property type="entry name" value="aspA"/>
    <property type="match status" value="1"/>
</dbReference>
<dbReference type="InterPro" id="IPR022761">
    <property type="entry name" value="Fumarate_lyase_N"/>
</dbReference>
<dbReference type="InterPro" id="IPR008948">
    <property type="entry name" value="L-Aspartase-like"/>
</dbReference>
<evidence type="ECO:0000256" key="3">
    <source>
        <dbReference type="ARBA" id="ARBA00016146"/>
    </source>
</evidence>
<dbReference type="Gene3D" id="2.60.120.10">
    <property type="entry name" value="Jelly Rolls"/>
    <property type="match status" value="1"/>
</dbReference>
<dbReference type="GO" id="GO:0006531">
    <property type="term" value="P:aspartate metabolic process"/>
    <property type="evidence" value="ECO:0007669"/>
    <property type="project" value="InterPro"/>
</dbReference>
<gene>
    <name evidence="7" type="ORF">SAMN04488244_11550</name>
</gene>
<dbReference type="InterPro" id="IPR018490">
    <property type="entry name" value="cNMP-bd_dom_sf"/>
</dbReference>
<dbReference type="CDD" id="cd01357">
    <property type="entry name" value="Aspartase"/>
    <property type="match status" value="1"/>
</dbReference>
<dbReference type="FunFam" id="1.10.275.10:FF:000001">
    <property type="entry name" value="Fumarate hydratase, mitochondrial"/>
    <property type="match status" value="1"/>
</dbReference>
<dbReference type="AlphaFoldDB" id="A0A1H6AG33"/>
<dbReference type="OrthoDB" id="9802809at2"/>